<keyword evidence="2" id="KW-1185">Reference proteome</keyword>
<name>A0A8J2FRJ0_9BACT</name>
<gene>
    <name evidence="1" type="ORF">MPNT_100053</name>
</gene>
<organism evidence="1 2">
    <name type="scientific">Candidatus Methylacidithermus pantelleriae</name>
    <dbReference type="NCBI Taxonomy" id="2744239"/>
    <lineage>
        <taxon>Bacteria</taxon>
        <taxon>Pseudomonadati</taxon>
        <taxon>Verrucomicrobiota</taxon>
        <taxon>Methylacidiphilae</taxon>
        <taxon>Methylacidiphilales</taxon>
        <taxon>Methylacidiphilaceae</taxon>
        <taxon>Candidatus Methylacidithermus</taxon>
    </lineage>
</organism>
<protein>
    <submittedName>
        <fullName evidence="1">Uncharacterized protein</fullName>
    </submittedName>
</protein>
<evidence type="ECO:0000313" key="1">
    <source>
        <dbReference type="EMBL" id="CAF0691459.1"/>
    </source>
</evidence>
<evidence type="ECO:0000313" key="2">
    <source>
        <dbReference type="Proteomes" id="UP000663859"/>
    </source>
</evidence>
<sequence>MCFAYGQKAILQALSARRIVIGVMKSAQVVRKRAGCVVKLPFVLDGKGSRVFAKCRGADPFPG</sequence>
<reference evidence="1" key="1">
    <citation type="submission" date="2021-02" db="EMBL/GenBank/DDBJ databases">
        <authorList>
            <person name="Cremers G."/>
            <person name="Picone N."/>
        </authorList>
    </citation>
    <scope>NUCLEOTIDE SEQUENCE</scope>
    <source>
        <strain evidence="1">PQ17</strain>
    </source>
</reference>
<proteinExistence type="predicted"/>
<comment type="caution">
    <text evidence="1">The sequence shown here is derived from an EMBL/GenBank/DDBJ whole genome shotgun (WGS) entry which is preliminary data.</text>
</comment>
<dbReference type="AlphaFoldDB" id="A0A8J2FRJ0"/>
<dbReference type="Proteomes" id="UP000663859">
    <property type="component" value="Unassembled WGS sequence"/>
</dbReference>
<accession>A0A8J2FRJ0</accession>
<dbReference type="EMBL" id="CAJNOB010000002">
    <property type="protein sequence ID" value="CAF0691459.1"/>
    <property type="molecule type" value="Genomic_DNA"/>
</dbReference>